<dbReference type="UniPathway" id="UPA00219"/>
<evidence type="ECO:0000256" key="12">
    <source>
        <dbReference type="ARBA" id="ARBA00023136"/>
    </source>
</evidence>
<dbReference type="EC" id="3.4.16.4" evidence="14"/>
<evidence type="ECO:0000256" key="7">
    <source>
        <dbReference type="ARBA" id="ARBA00022692"/>
    </source>
</evidence>
<dbReference type="Pfam" id="PF03717">
    <property type="entry name" value="PBP_dimer"/>
    <property type="match status" value="1"/>
</dbReference>
<keyword evidence="11 14" id="KW-1133">Transmembrane helix</keyword>
<evidence type="ECO:0000256" key="10">
    <source>
        <dbReference type="ARBA" id="ARBA00022984"/>
    </source>
</evidence>
<evidence type="ECO:0000256" key="9">
    <source>
        <dbReference type="ARBA" id="ARBA00022960"/>
    </source>
</evidence>
<keyword evidence="10 14" id="KW-0573">Peptidoglycan synthesis</keyword>
<comment type="function">
    <text evidence="14">Catalyzes cross-linking of the peptidoglycan cell wall.</text>
</comment>
<comment type="pathway">
    <text evidence="14">Cell wall biogenesis; peptidoglycan biosynthesis.</text>
</comment>
<dbReference type="Pfam" id="PF00905">
    <property type="entry name" value="Transpeptidase"/>
    <property type="match status" value="1"/>
</dbReference>
<dbReference type="STRING" id="44575.SAMN05216419_101253"/>
<evidence type="ECO:0000256" key="11">
    <source>
        <dbReference type="ARBA" id="ARBA00022989"/>
    </source>
</evidence>
<sequence>MKHKVEIRNHPLELHHFRVRLAIAASFVLLLFLLLFTRFFYLQVAQREHYHTLAEANRISISPLIPNRGLIFDRNGEVLAQNYSAYTLEIIPSKVPNLESTLDELATVVDITPKDRQRFKKLMRESKRFKSLPIRNRLTDVEVARFAANHYRFPGIEIRARVLRQYPHKDIISHVVGYISRINDKDLEKLEASKELDNYRGSHHIGKIGIEQSYEKALHGVTGFEGIETDAAGRSVRVLSRTSPIPGSNLILSLDIGLQEVADKAFGNRRGALVAMDPTNGEILAFVSKPGFDANLFIGGIDQENWDLLNNSIDRPLNNRALRGVYPPGSTFKPFMALAALELNKRTPEYMINDIGYFTLPGVDRRYRDWKVGGHGRVDLRKSLVVSCDTYYYSLANDLGINNIYNFVSQFGLGKKTGIDIQGEAAGLLPSPEWKMNRHNKKWYTGDTISVGIGQGYNLSTPLQLAFATMIIANKGKAFLPHMVKQIQNSQTGATETIPKRLLYSLDLKPENIDLVHNALVDVTRPGGTAAGVGTNASYSFAGKTGTSQVIGTKQGERYNEKLVQERHRDHALFIAYAPAENPRIVLSVLVENGGHGGATAAPIARQVMDYFLLGKLPESAVASNVKPIKAHLHEHP</sequence>
<dbReference type="InterPro" id="IPR050515">
    <property type="entry name" value="Beta-lactam/transpept"/>
</dbReference>
<protein>
    <recommendedName>
        <fullName evidence="14">Peptidoglycan D,D-transpeptidase MrdA</fullName>
        <ecNumber evidence="14">3.4.16.4</ecNumber>
    </recommendedName>
    <alternativeName>
        <fullName evidence="14">Penicillin-binding protein 2</fullName>
        <shortName evidence="14">PBP-2</shortName>
    </alternativeName>
</protein>
<dbReference type="PANTHER" id="PTHR30627">
    <property type="entry name" value="PEPTIDOGLYCAN D,D-TRANSPEPTIDASE"/>
    <property type="match status" value="1"/>
</dbReference>
<evidence type="ECO:0000259" key="15">
    <source>
        <dbReference type="Pfam" id="PF00905"/>
    </source>
</evidence>
<dbReference type="SUPFAM" id="SSF56519">
    <property type="entry name" value="Penicillin binding protein dimerisation domain"/>
    <property type="match status" value="1"/>
</dbReference>
<reference evidence="17 18" key="1">
    <citation type="submission" date="2016-12" db="EMBL/GenBank/DDBJ databases">
        <authorList>
            <person name="Song W.-J."/>
            <person name="Kurnit D.M."/>
        </authorList>
    </citation>
    <scope>NUCLEOTIDE SEQUENCE [LARGE SCALE GENOMIC DNA]</scope>
    <source>
        <strain evidence="17 18">ATCC 49181</strain>
    </source>
</reference>
<dbReference type="GO" id="GO:0009002">
    <property type="term" value="F:serine-type D-Ala-D-Ala carboxypeptidase activity"/>
    <property type="evidence" value="ECO:0007669"/>
    <property type="project" value="UniProtKB-UniRule"/>
</dbReference>
<feature type="binding site" evidence="14">
    <location>
        <position position="354"/>
    </location>
    <ligand>
        <name>Zn(2+)</name>
        <dbReference type="ChEBI" id="CHEBI:29105"/>
    </ligand>
</feature>
<proteinExistence type="inferred from homology"/>
<gene>
    <name evidence="14" type="primary">mrdA</name>
    <name evidence="17" type="ORF">SAMN02743940_2606</name>
</gene>
<dbReference type="GO" id="GO:0071972">
    <property type="term" value="F:peptidoglycan L,D-transpeptidase activity"/>
    <property type="evidence" value="ECO:0007669"/>
    <property type="project" value="TreeGrafter"/>
</dbReference>
<keyword evidence="14" id="KW-0479">Metal-binding</keyword>
<dbReference type="InterPro" id="IPR001460">
    <property type="entry name" value="PCN-bd_Tpept"/>
</dbReference>
<dbReference type="GO" id="GO:0008360">
    <property type="term" value="P:regulation of cell shape"/>
    <property type="evidence" value="ECO:0007669"/>
    <property type="project" value="UniProtKB-KW"/>
</dbReference>
<dbReference type="InterPro" id="IPR005311">
    <property type="entry name" value="PBP_dimer"/>
</dbReference>
<dbReference type="Proteomes" id="UP000185062">
    <property type="component" value="Unassembled WGS sequence"/>
</dbReference>
<dbReference type="InterPro" id="IPR012338">
    <property type="entry name" value="Beta-lactam/transpept-like"/>
</dbReference>
<evidence type="ECO:0000313" key="18">
    <source>
        <dbReference type="Proteomes" id="UP000185062"/>
    </source>
</evidence>
<feature type="binding site" evidence="14">
    <location>
        <position position="369"/>
    </location>
    <ligand>
        <name>Zn(2+)</name>
        <dbReference type="ChEBI" id="CHEBI:29105"/>
    </ligand>
</feature>
<accession>A0A1N6JHM9</accession>
<evidence type="ECO:0000256" key="13">
    <source>
        <dbReference type="ARBA" id="ARBA00023316"/>
    </source>
</evidence>
<keyword evidence="17" id="KW-0808">Transferase</keyword>
<dbReference type="AlphaFoldDB" id="A0A1N6JHM9"/>
<dbReference type="PANTHER" id="PTHR30627:SF2">
    <property type="entry name" value="PEPTIDOGLYCAN D,D-TRANSPEPTIDASE MRDA"/>
    <property type="match status" value="1"/>
</dbReference>
<keyword evidence="14" id="KW-0862">Zinc</keyword>
<dbReference type="GO" id="GO:0009252">
    <property type="term" value="P:peptidoglycan biosynthetic process"/>
    <property type="evidence" value="ECO:0007669"/>
    <property type="project" value="UniProtKB-UniRule"/>
</dbReference>
<comment type="similarity">
    <text evidence="14">Belongs to the transpeptidase family. MrdA subfamily.</text>
</comment>
<dbReference type="GO" id="GO:0008658">
    <property type="term" value="F:penicillin binding"/>
    <property type="evidence" value="ECO:0007669"/>
    <property type="project" value="InterPro"/>
</dbReference>
<name>A0A1N6JHM9_9PROT</name>
<dbReference type="HAMAP" id="MF_02081">
    <property type="entry name" value="MrdA_transpept"/>
    <property type="match status" value="1"/>
</dbReference>
<feature type="binding site" evidence="14">
    <location>
        <position position="375"/>
    </location>
    <ligand>
        <name>Zn(2+)</name>
        <dbReference type="ChEBI" id="CHEBI:29105"/>
    </ligand>
</feature>
<dbReference type="InterPro" id="IPR017790">
    <property type="entry name" value="Penicillin-binding_protein_2"/>
</dbReference>
<dbReference type="Gene3D" id="3.90.1310.10">
    <property type="entry name" value="Penicillin-binding protein 2a (Domain 2)"/>
    <property type="match status" value="1"/>
</dbReference>
<dbReference type="SUPFAM" id="SSF56601">
    <property type="entry name" value="beta-lactamase/transpeptidase-like"/>
    <property type="match status" value="1"/>
</dbReference>
<keyword evidence="7 14" id="KW-0812">Transmembrane</keyword>
<dbReference type="Gene3D" id="3.30.1390.30">
    <property type="entry name" value="Penicillin-binding protein 2a, domain 3"/>
    <property type="match status" value="1"/>
</dbReference>
<evidence type="ECO:0000256" key="3">
    <source>
        <dbReference type="ARBA" id="ARBA00022475"/>
    </source>
</evidence>
<dbReference type="InterPro" id="IPR036138">
    <property type="entry name" value="PBP_dimer_sf"/>
</dbReference>
<evidence type="ECO:0000256" key="6">
    <source>
        <dbReference type="ARBA" id="ARBA00022670"/>
    </source>
</evidence>
<dbReference type="FunFam" id="3.40.710.10:FF:000024">
    <property type="entry name" value="Penicillin-binding protein 2"/>
    <property type="match status" value="1"/>
</dbReference>
<dbReference type="GO" id="GO:0006508">
    <property type="term" value="P:proteolysis"/>
    <property type="evidence" value="ECO:0007669"/>
    <property type="project" value="UniProtKB-KW"/>
</dbReference>
<keyword evidence="8 14" id="KW-0378">Hydrolase</keyword>
<dbReference type="GO" id="GO:0008270">
    <property type="term" value="F:zinc ion binding"/>
    <property type="evidence" value="ECO:0007669"/>
    <property type="project" value="UniProtKB-UniRule"/>
</dbReference>
<evidence type="ECO:0000256" key="1">
    <source>
        <dbReference type="ARBA" id="ARBA00004167"/>
    </source>
</evidence>
<evidence type="ECO:0000256" key="5">
    <source>
        <dbReference type="ARBA" id="ARBA00022645"/>
    </source>
</evidence>
<keyword evidence="3 14" id="KW-1003">Cell membrane</keyword>
<organism evidence="17 18">
    <name type="scientific">Nitrosomonas cryotolerans ATCC 49181</name>
    <dbReference type="NCBI Taxonomy" id="1131553"/>
    <lineage>
        <taxon>Bacteria</taxon>
        <taxon>Pseudomonadati</taxon>
        <taxon>Pseudomonadota</taxon>
        <taxon>Betaproteobacteria</taxon>
        <taxon>Nitrosomonadales</taxon>
        <taxon>Nitrosomonadaceae</taxon>
        <taxon>Nitrosomonas</taxon>
    </lineage>
</organism>
<dbReference type="GO" id="GO:0005886">
    <property type="term" value="C:plasma membrane"/>
    <property type="evidence" value="ECO:0007669"/>
    <property type="project" value="UniProtKB-SubCell"/>
</dbReference>
<dbReference type="GO" id="GO:0016740">
    <property type="term" value="F:transferase activity"/>
    <property type="evidence" value="ECO:0007669"/>
    <property type="project" value="UniProtKB-KW"/>
</dbReference>
<dbReference type="NCBIfam" id="TIGR03423">
    <property type="entry name" value="pbp2_mrdA"/>
    <property type="match status" value="1"/>
</dbReference>
<keyword evidence="18" id="KW-1185">Reference proteome</keyword>
<dbReference type="eggNOG" id="COG0768">
    <property type="taxonomic scope" value="Bacteria"/>
</dbReference>
<keyword evidence="9 14" id="KW-0133">Cell shape</keyword>
<dbReference type="GO" id="GO:0071555">
    <property type="term" value="P:cell wall organization"/>
    <property type="evidence" value="ECO:0007669"/>
    <property type="project" value="UniProtKB-KW"/>
</dbReference>
<feature type="domain" description="Penicillin-binding protein transpeptidase" evidence="15">
    <location>
        <begin position="271"/>
        <end position="610"/>
    </location>
</feature>
<evidence type="ECO:0000259" key="16">
    <source>
        <dbReference type="Pfam" id="PF03717"/>
    </source>
</evidence>
<comment type="subcellular location">
    <subcellularLocation>
        <location evidence="14">Cell inner membrane</location>
        <topology evidence="14">Single-pass membrane protein</topology>
    </subcellularLocation>
    <subcellularLocation>
        <location evidence="2">Cell membrane</location>
    </subcellularLocation>
    <subcellularLocation>
        <location evidence="1">Membrane</location>
        <topology evidence="1">Single-pass membrane protein</topology>
    </subcellularLocation>
</comment>
<feature type="transmembrane region" description="Helical" evidence="14">
    <location>
        <begin position="21"/>
        <end position="41"/>
    </location>
</feature>
<dbReference type="EMBL" id="FSRO01000001">
    <property type="protein sequence ID" value="SIO43546.1"/>
    <property type="molecule type" value="Genomic_DNA"/>
</dbReference>
<keyword evidence="5 14" id="KW-0121">Carboxypeptidase</keyword>
<comment type="cofactor">
    <cofactor evidence="14">
        <name>Zn(2+)</name>
        <dbReference type="ChEBI" id="CHEBI:29105"/>
    </cofactor>
    <text evidence="14">Binds one Zn(2+) ion per subunit.</text>
</comment>
<feature type="binding site" evidence="14">
    <location>
        <position position="388"/>
    </location>
    <ligand>
        <name>Zn(2+)</name>
        <dbReference type="ChEBI" id="CHEBI:29105"/>
    </ligand>
</feature>
<comment type="catalytic activity">
    <reaction evidence="14">
        <text>Preferential cleavage: (Ac)2-L-Lys-D-Ala-|-D-Ala. Also transpeptidation of peptidyl-alanyl moieties that are N-acyl substituents of D-alanine.</text>
        <dbReference type="EC" id="3.4.16.4"/>
    </reaction>
</comment>
<keyword evidence="12 14" id="KW-0472">Membrane</keyword>
<dbReference type="Gene3D" id="3.40.710.10">
    <property type="entry name" value="DD-peptidase/beta-lactamase superfamily"/>
    <property type="match status" value="1"/>
</dbReference>
<keyword evidence="13 14" id="KW-0961">Cell wall biogenesis/degradation</keyword>
<dbReference type="RefSeq" id="WP_028461395.1">
    <property type="nucleotide sequence ID" value="NZ_FSRO01000001.1"/>
</dbReference>
<evidence type="ECO:0000256" key="2">
    <source>
        <dbReference type="ARBA" id="ARBA00004236"/>
    </source>
</evidence>
<keyword evidence="4 14" id="KW-0997">Cell inner membrane</keyword>
<evidence type="ECO:0000256" key="14">
    <source>
        <dbReference type="HAMAP-Rule" id="MF_02081"/>
    </source>
</evidence>
<feature type="domain" description="Penicillin-binding protein dimerisation" evidence="16">
    <location>
        <begin position="66"/>
        <end position="238"/>
    </location>
</feature>
<evidence type="ECO:0000256" key="8">
    <source>
        <dbReference type="ARBA" id="ARBA00022801"/>
    </source>
</evidence>
<evidence type="ECO:0000256" key="4">
    <source>
        <dbReference type="ARBA" id="ARBA00022519"/>
    </source>
</evidence>
<evidence type="ECO:0000313" key="17">
    <source>
        <dbReference type="EMBL" id="SIO43546.1"/>
    </source>
</evidence>
<feature type="active site" description="Acyl-ester intermediate" evidence="14">
    <location>
        <position position="330"/>
    </location>
</feature>
<keyword evidence="6 14" id="KW-0645">Protease</keyword>